<evidence type="ECO:0000313" key="8">
    <source>
        <dbReference type="EMBL" id="MDQ0391490.1"/>
    </source>
</evidence>
<dbReference type="PROSITE" id="PS00624">
    <property type="entry name" value="GMC_OXRED_2"/>
    <property type="match status" value="1"/>
</dbReference>
<accession>A0ABU0FA71</accession>
<evidence type="ECO:0000256" key="5">
    <source>
        <dbReference type="RuleBase" id="RU003968"/>
    </source>
</evidence>
<proteinExistence type="inferred from homology"/>
<dbReference type="PANTHER" id="PTHR11552">
    <property type="entry name" value="GLUCOSE-METHANOL-CHOLINE GMC OXIDOREDUCTASE"/>
    <property type="match status" value="1"/>
</dbReference>
<keyword evidence="9" id="KW-1185">Reference proteome</keyword>
<evidence type="ECO:0000256" key="4">
    <source>
        <dbReference type="ARBA" id="ARBA00022827"/>
    </source>
</evidence>
<dbReference type="InterPro" id="IPR000172">
    <property type="entry name" value="GMC_OxRdtase_N"/>
</dbReference>
<dbReference type="RefSeq" id="WP_307423891.1">
    <property type="nucleotide sequence ID" value="NZ_JAUSVK010000001.1"/>
</dbReference>
<dbReference type="PANTHER" id="PTHR11552:SF147">
    <property type="entry name" value="CHOLINE DEHYDROGENASE, MITOCHONDRIAL"/>
    <property type="match status" value="1"/>
</dbReference>
<dbReference type="Pfam" id="PF00732">
    <property type="entry name" value="GMC_oxred_N"/>
    <property type="match status" value="1"/>
</dbReference>
<dbReference type="InterPro" id="IPR036188">
    <property type="entry name" value="FAD/NAD-bd_sf"/>
</dbReference>
<dbReference type="SUPFAM" id="SSF54373">
    <property type="entry name" value="FAD-linked reductases, C-terminal domain"/>
    <property type="match status" value="1"/>
</dbReference>
<feature type="domain" description="Glucose-methanol-choline oxidoreductase N-terminal" evidence="6">
    <location>
        <begin position="81"/>
        <end position="104"/>
    </location>
</feature>
<dbReference type="Gene3D" id="3.30.560.10">
    <property type="entry name" value="Glucose Oxidase, domain 3"/>
    <property type="match status" value="1"/>
</dbReference>
<name>A0ABU0FA71_9HYPH</name>
<comment type="similarity">
    <text evidence="2 5">Belongs to the GMC oxidoreductase family.</text>
</comment>
<dbReference type="EC" id="1.1.99.1" evidence="8"/>
<keyword evidence="4 5" id="KW-0274">FAD</keyword>
<evidence type="ECO:0000256" key="3">
    <source>
        <dbReference type="ARBA" id="ARBA00022630"/>
    </source>
</evidence>
<feature type="domain" description="Glucose-methanol-choline oxidoreductase N-terminal" evidence="7">
    <location>
        <begin position="254"/>
        <end position="268"/>
    </location>
</feature>
<comment type="caution">
    <text evidence="8">The sequence shown here is derived from an EMBL/GenBank/DDBJ whole genome shotgun (WGS) entry which is preliminary data.</text>
</comment>
<dbReference type="InterPro" id="IPR007867">
    <property type="entry name" value="GMC_OxRtase_C"/>
</dbReference>
<dbReference type="Proteomes" id="UP001237448">
    <property type="component" value="Unassembled WGS sequence"/>
</dbReference>
<protein>
    <submittedName>
        <fullName evidence="8">Choline dehydrogenase</fullName>
        <ecNumber evidence="8">1.1.99.1</ecNumber>
    </submittedName>
</protein>
<dbReference type="SUPFAM" id="SSF51905">
    <property type="entry name" value="FAD/NAD(P)-binding domain"/>
    <property type="match status" value="1"/>
</dbReference>
<keyword evidence="8" id="KW-0560">Oxidoreductase</keyword>
<evidence type="ECO:0000259" key="6">
    <source>
        <dbReference type="PROSITE" id="PS00623"/>
    </source>
</evidence>
<keyword evidence="3 5" id="KW-0285">Flavoprotein</keyword>
<dbReference type="InterPro" id="IPR012132">
    <property type="entry name" value="GMC_OxRdtase"/>
</dbReference>
<evidence type="ECO:0000313" key="9">
    <source>
        <dbReference type="Proteomes" id="UP001237448"/>
    </source>
</evidence>
<dbReference type="GO" id="GO:0008812">
    <property type="term" value="F:choline dehydrogenase activity"/>
    <property type="evidence" value="ECO:0007669"/>
    <property type="project" value="UniProtKB-EC"/>
</dbReference>
<reference evidence="8 9" key="1">
    <citation type="submission" date="2023-07" db="EMBL/GenBank/DDBJ databases">
        <title>Genomic Encyclopedia of Type Strains, Phase IV (KMG-IV): sequencing the most valuable type-strain genomes for metagenomic binning, comparative biology and taxonomic classification.</title>
        <authorList>
            <person name="Goeker M."/>
        </authorList>
    </citation>
    <scope>NUCLEOTIDE SEQUENCE [LARGE SCALE GENOMIC DNA]</scope>
    <source>
        <strain evidence="8 9">DSM 5896</strain>
    </source>
</reference>
<dbReference type="Pfam" id="PF05199">
    <property type="entry name" value="GMC_oxred_C"/>
    <property type="match status" value="1"/>
</dbReference>
<sequence length="540" mass="58201">METFDFIVVGAGSAGCVLADRLSESGRYSVLVLEAGGHDRRFWIKTPIGYGRTFLDGRVNWKYQAEPDPGADGRPAYWPRGRVVGGSSSINALVYCRGLPQDFDDWRAEGNAGWGWDDVEPVFSRFEGRIDRAGRRTGPGALAVADVRDEVHPLKSHFLASAGEIGLPLTEDFNGPSPEGVGVYAITRRPNGLRCSAADAFLRPALKRAKVRLETGALVTRIAIEQGRARGVDYEHHGEARSAAARCAVILSAGAVNSPQLLQLSGIGPGATLREQGIEVRLDRPAVGGNLQDHLAVTYYYKSREPTLNDELHPWHGKMRAGLRYVASRRGPLSLSVNQCGGFVRSSAASQRPDLQLYFNPLTYIEARTSERPSLNPDPFSGFILSYQPARPTSRGRIDIASADPRQAPRIRPNSLSTQKDLDDVVAGGRLLQALVRTRAMQALIAEPIAPGIEAMDDEAILADFRRRCGTVFHPVGTCRMGSDAGNAVVDGSLRVHGLDGLRVADASVFPAITSGNTNAPTMMVAHKAADLILHDAGAA</sequence>
<dbReference type="Gene3D" id="3.50.50.60">
    <property type="entry name" value="FAD/NAD(P)-binding domain"/>
    <property type="match status" value="1"/>
</dbReference>
<organism evidence="8 9">
    <name type="scientific">Labrys monachus</name>
    <dbReference type="NCBI Taxonomy" id="217067"/>
    <lineage>
        <taxon>Bacteria</taxon>
        <taxon>Pseudomonadati</taxon>
        <taxon>Pseudomonadota</taxon>
        <taxon>Alphaproteobacteria</taxon>
        <taxon>Hyphomicrobiales</taxon>
        <taxon>Xanthobacteraceae</taxon>
        <taxon>Labrys</taxon>
    </lineage>
</organism>
<dbReference type="EMBL" id="JAUSVK010000001">
    <property type="protein sequence ID" value="MDQ0391490.1"/>
    <property type="molecule type" value="Genomic_DNA"/>
</dbReference>
<evidence type="ECO:0000256" key="2">
    <source>
        <dbReference type="ARBA" id="ARBA00010790"/>
    </source>
</evidence>
<evidence type="ECO:0000259" key="7">
    <source>
        <dbReference type="PROSITE" id="PS00624"/>
    </source>
</evidence>
<dbReference type="PIRSF" id="PIRSF000137">
    <property type="entry name" value="Alcohol_oxidase"/>
    <property type="match status" value="1"/>
</dbReference>
<dbReference type="PROSITE" id="PS00623">
    <property type="entry name" value="GMC_OXRED_1"/>
    <property type="match status" value="1"/>
</dbReference>
<gene>
    <name evidence="8" type="ORF">J3R73_001282</name>
</gene>
<evidence type="ECO:0000256" key="1">
    <source>
        <dbReference type="ARBA" id="ARBA00001974"/>
    </source>
</evidence>
<comment type="cofactor">
    <cofactor evidence="1">
        <name>FAD</name>
        <dbReference type="ChEBI" id="CHEBI:57692"/>
    </cofactor>
</comment>